<dbReference type="Gene3D" id="3.40.50.12780">
    <property type="entry name" value="N-terminal domain of ligase-like"/>
    <property type="match status" value="2"/>
</dbReference>
<evidence type="ECO:0000256" key="2">
    <source>
        <dbReference type="ARBA" id="ARBA00022598"/>
    </source>
</evidence>
<dbReference type="Pfam" id="PF23562">
    <property type="entry name" value="AMP-binding_C_3"/>
    <property type="match status" value="1"/>
</dbReference>
<organism evidence="7 8">
    <name type="scientific">Gordonia westfalica</name>
    <dbReference type="NCBI Taxonomy" id="158898"/>
    <lineage>
        <taxon>Bacteria</taxon>
        <taxon>Bacillati</taxon>
        <taxon>Actinomycetota</taxon>
        <taxon>Actinomycetes</taxon>
        <taxon>Mycobacteriales</taxon>
        <taxon>Gordoniaceae</taxon>
        <taxon>Gordonia</taxon>
    </lineage>
</organism>
<feature type="domain" description="AMP-dependent synthetase/ligase" evidence="6">
    <location>
        <begin position="24"/>
        <end position="426"/>
    </location>
</feature>
<dbReference type="PANTHER" id="PTHR43272:SF32">
    <property type="entry name" value="AMP-DEPENDENT SYNTHETASE_LIGASE DOMAIN-CONTAINING PROTEIN"/>
    <property type="match status" value="1"/>
</dbReference>
<keyword evidence="4" id="KW-0443">Lipid metabolism</keyword>
<dbReference type="InterPro" id="IPR042099">
    <property type="entry name" value="ANL_N_sf"/>
</dbReference>
<keyword evidence="8" id="KW-1185">Reference proteome</keyword>
<evidence type="ECO:0000256" key="3">
    <source>
        <dbReference type="ARBA" id="ARBA00022832"/>
    </source>
</evidence>
<dbReference type="PANTHER" id="PTHR43272">
    <property type="entry name" value="LONG-CHAIN-FATTY-ACID--COA LIGASE"/>
    <property type="match status" value="1"/>
</dbReference>
<comment type="similarity">
    <text evidence="1">Belongs to the ATP-dependent AMP-binding enzyme family.</text>
</comment>
<accession>A0ABU2GY88</accession>
<keyword evidence="3" id="KW-0276">Fatty acid metabolism</keyword>
<protein>
    <recommendedName>
        <fullName evidence="5">Acyl-CoA synthetase</fullName>
    </recommendedName>
</protein>
<dbReference type="InterPro" id="IPR000873">
    <property type="entry name" value="AMP-dep_synth/lig_dom"/>
</dbReference>
<dbReference type="GO" id="GO:0016874">
    <property type="term" value="F:ligase activity"/>
    <property type="evidence" value="ECO:0007669"/>
    <property type="project" value="UniProtKB-KW"/>
</dbReference>
<keyword evidence="2 7" id="KW-0436">Ligase</keyword>
<evidence type="ECO:0000256" key="1">
    <source>
        <dbReference type="ARBA" id="ARBA00006432"/>
    </source>
</evidence>
<dbReference type="PROSITE" id="PS00455">
    <property type="entry name" value="AMP_BINDING"/>
    <property type="match status" value="1"/>
</dbReference>
<dbReference type="Pfam" id="PF00501">
    <property type="entry name" value="AMP-binding"/>
    <property type="match status" value="1"/>
</dbReference>
<dbReference type="CDD" id="cd05907">
    <property type="entry name" value="VL_LC_FACS_like"/>
    <property type="match status" value="1"/>
</dbReference>
<dbReference type="Proteomes" id="UP001265083">
    <property type="component" value="Unassembled WGS sequence"/>
</dbReference>
<evidence type="ECO:0000313" key="7">
    <source>
        <dbReference type="EMBL" id="MDS1116423.1"/>
    </source>
</evidence>
<evidence type="ECO:0000256" key="5">
    <source>
        <dbReference type="ARBA" id="ARBA00032875"/>
    </source>
</evidence>
<proteinExistence type="inferred from homology"/>
<reference evidence="7 8" key="1">
    <citation type="submission" date="2023-08" db="EMBL/GenBank/DDBJ databases">
        <title>Bioegradation of LLDPE and BLDPE plastic by marine bacteria from coast plastic debris.</title>
        <authorList>
            <person name="Rong Z."/>
        </authorList>
    </citation>
    <scope>NUCLEOTIDE SEQUENCE [LARGE SCALE GENOMIC DNA]</scope>
    <source>
        <strain evidence="7 8">Z-2</strain>
    </source>
</reference>
<name>A0ABU2GY88_9ACTN</name>
<dbReference type="InterPro" id="IPR020845">
    <property type="entry name" value="AMP-binding_CS"/>
</dbReference>
<gene>
    <name evidence="7" type="ORF">RD149_22005</name>
</gene>
<dbReference type="EMBL" id="JAVLUS010000025">
    <property type="protein sequence ID" value="MDS1116423.1"/>
    <property type="molecule type" value="Genomic_DNA"/>
</dbReference>
<comment type="caution">
    <text evidence="7">The sequence shown here is derived from an EMBL/GenBank/DDBJ whole genome shotgun (WGS) entry which is preliminary data.</text>
</comment>
<dbReference type="SUPFAM" id="SSF56801">
    <property type="entry name" value="Acetyl-CoA synthetase-like"/>
    <property type="match status" value="1"/>
</dbReference>
<sequence>MSASDLITFPHETGVDVSTLPAAFQQTVTVRPDAVAIRTVGGTQTITWSQYATRVEAIAGGLAALGIGRGDTVGIMLTNRPEFHLVDAAALHLGAVPFSIYNTSAPDQIEHLFGNAENTLVITEQVFLAVITAASTGVNRFVVVDGAADGTTSLDEVERTPPPAGFDFTATWQAVTPDDLATLIYTSGTTGPPKGVEITHRNIVAEMAALAEKVEVGFDDRAISYLPAAHIADRVSSHAANMMRGMQITTVPDPREIAAALPEVHPTFFFGVPRVWQKIRAGIEAKLAEESSPVKRALAGWAFGAGAAVARAQIEGTGVGVLARAQHGLADRLVLHKVRAALGLDQVKFAGSGAAAIPPEVLTFFLGLGIPILEVWGMSETTGVSTMTTPDNLKIGTVGPPIRGMEVRLAEDGELLVRGPVVMRGYRKQPEKTAETIDADGWLSTGDIAKIDDDGNVIIVDRKKELIINESGKNMSPTNIENAMKAASSLISQVAAIGDARPYVSALVVLDPEVVAARAIKLNLPGAELAELSVHPEVVEEVSTAIRAANGKLSRVEQVKRFTIVPAAWEPGGDELTPTMKLRRTPIATKYATEIGALYESQPGGTVVDLRS</sequence>
<evidence type="ECO:0000256" key="4">
    <source>
        <dbReference type="ARBA" id="ARBA00023098"/>
    </source>
</evidence>
<evidence type="ECO:0000259" key="6">
    <source>
        <dbReference type="Pfam" id="PF00501"/>
    </source>
</evidence>
<dbReference type="RefSeq" id="WP_310952217.1">
    <property type="nucleotide sequence ID" value="NZ_JAVLUS010000025.1"/>
</dbReference>
<evidence type="ECO:0000313" key="8">
    <source>
        <dbReference type="Proteomes" id="UP001265083"/>
    </source>
</evidence>